<organism evidence="3 4">
    <name type="scientific">Chlamydomonas reinhardtii</name>
    <name type="common">Chlamydomonas smithii</name>
    <dbReference type="NCBI Taxonomy" id="3055"/>
    <lineage>
        <taxon>Eukaryota</taxon>
        <taxon>Viridiplantae</taxon>
        <taxon>Chlorophyta</taxon>
        <taxon>core chlorophytes</taxon>
        <taxon>Chlorophyceae</taxon>
        <taxon>CS clade</taxon>
        <taxon>Chlamydomonadales</taxon>
        <taxon>Chlamydomonadaceae</taxon>
        <taxon>Chlamydomonas</taxon>
    </lineage>
</organism>
<evidence type="ECO:0000313" key="4">
    <source>
        <dbReference type="Proteomes" id="UP000006906"/>
    </source>
</evidence>
<evidence type="ECO:0000256" key="1">
    <source>
        <dbReference type="SAM" id="Coils"/>
    </source>
</evidence>
<evidence type="ECO:0000313" key="3">
    <source>
        <dbReference type="EMBL" id="PNW85467.1"/>
    </source>
</evidence>
<protein>
    <submittedName>
        <fullName evidence="3">Uncharacterized protein</fullName>
    </submittedName>
</protein>
<keyword evidence="4" id="KW-1185">Reference proteome</keyword>
<gene>
    <name evidence="3" type="ORF">CHLRE_03g187800v5</name>
</gene>
<dbReference type="KEGG" id="cre:CHLRE_03g187800v5"/>
<dbReference type="Gramene" id="PNW85467">
    <property type="protein sequence ID" value="PNW85467"/>
    <property type="gene ID" value="CHLRE_03g187800v5"/>
</dbReference>
<evidence type="ECO:0000256" key="2">
    <source>
        <dbReference type="SAM" id="MobiDB-lite"/>
    </source>
</evidence>
<feature type="coiled-coil region" evidence="1">
    <location>
        <begin position="140"/>
        <end position="171"/>
    </location>
</feature>
<dbReference type="Proteomes" id="UP000006906">
    <property type="component" value="Chromosome 3"/>
</dbReference>
<dbReference type="RefSeq" id="XP_042926265.1">
    <property type="nucleotide sequence ID" value="XM_043061136.1"/>
</dbReference>
<reference evidence="3 4" key="1">
    <citation type="journal article" date="2007" name="Science">
        <title>The Chlamydomonas genome reveals the evolution of key animal and plant functions.</title>
        <authorList>
            <person name="Merchant S.S."/>
            <person name="Prochnik S.E."/>
            <person name="Vallon O."/>
            <person name="Harris E.H."/>
            <person name="Karpowicz S.J."/>
            <person name="Witman G.B."/>
            <person name="Terry A."/>
            <person name="Salamov A."/>
            <person name="Fritz-Laylin L.K."/>
            <person name="Marechal-Drouard L."/>
            <person name="Marshall W.F."/>
            <person name="Qu L.H."/>
            <person name="Nelson D.R."/>
            <person name="Sanderfoot A.A."/>
            <person name="Spalding M.H."/>
            <person name="Kapitonov V.V."/>
            <person name="Ren Q."/>
            <person name="Ferris P."/>
            <person name="Lindquist E."/>
            <person name="Shapiro H."/>
            <person name="Lucas S.M."/>
            <person name="Grimwood J."/>
            <person name="Schmutz J."/>
            <person name="Cardol P."/>
            <person name="Cerutti H."/>
            <person name="Chanfreau G."/>
            <person name="Chen C.L."/>
            <person name="Cognat V."/>
            <person name="Croft M.T."/>
            <person name="Dent R."/>
            <person name="Dutcher S."/>
            <person name="Fernandez E."/>
            <person name="Fukuzawa H."/>
            <person name="Gonzalez-Ballester D."/>
            <person name="Gonzalez-Halphen D."/>
            <person name="Hallmann A."/>
            <person name="Hanikenne M."/>
            <person name="Hippler M."/>
            <person name="Inwood W."/>
            <person name="Jabbari K."/>
            <person name="Kalanon M."/>
            <person name="Kuras R."/>
            <person name="Lefebvre P.A."/>
            <person name="Lemaire S.D."/>
            <person name="Lobanov A.V."/>
            <person name="Lohr M."/>
            <person name="Manuell A."/>
            <person name="Meier I."/>
            <person name="Mets L."/>
            <person name="Mittag M."/>
            <person name="Mittelmeier T."/>
            <person name="Moroney J.V."/>
            <person name="Moseley J."/>
            <person name="Napoli C."/>
            <person name="Nedelcu A.M."/>
            <person name="Niyogi K."/>
            <person name="Novoselov S.V."/>
            <person name="Paulsen I.T."/>
            <person name="Pazour G."/>
            <person name="Purton S."/>
            <person name="Ral J.P."/>
            <person name="Riano-Pachon D.M."/>
            <person name="Riekhof W."/>
            <person name="Rymarquis L."/>
            <person name="Schroda M."/>
            <person name="Stern D."/>
            <person name="Umen J."/>
            <person name="Willows R."/>
            <person name="Wilson N."/>
            <person name="Zimmer S.L."/>
            <person name="Allmer J."/>
            <person name="Balk J."/>
            <person name="Bisova K."/>
            <person name="Chen C.J."/>
            <person name="Elias M."/>
            <person name="Gendler K."/>
            <person name="Hauser C."/>
            <person name="Lamb M.R."/>
            <person name="Ledford H."/>
            <person name="Long J.C."/>
            <person name="Minagawa J."/>
            <person name="Page M.D."/>
            <person name="Pan J."/>
            <person name="Pootakham W."/>
            <person name="Roje S."/>
            <person name="Rose A."/>
            <person name="Stahlberg E."/>
            <person name="Terauchi A.M."/>
            <person name="Yang P."/>
            <person name="Ball S."/>
            <person name="Bowler C."/>
            <person name="Dieckmann C.L."/>
            <person name="Gladyshev V.N."/>
            <person name="Green P."/>
            <person name="Jorgensen R."/>
            <person name="Mayfield S."/>
            <person name="Mueller-Roeber B."/>
            <person name="Rajamani S."/>
            <person name="Sayre R.T."/>
            <person name="Brokstein P."/>
            <person name="Dubchak I."/>
            <person name="Goodstein D."/>
            <person name="Hornick L."/>
            <person name="Huang Y.W."/>
            <person name="Jhaveri J."/>
            <person name="Luo Y."/>
            <person name="Martinez D."/>
            <person name="Ngau W.C."/>
            <person name="Otillar B."/>
            <person name="Poliakov A."/>
            <person name="Porter A."/>
            <person name="Szajkowski L."/>
            <person name="Werner G."/>
            <person name="Zhou K."/>
            <person name="Grigoriev I.V."/>
            <person name="Rokhsar D.S."/>
            <person name="Grossman A.R."/>
        </authorList>
    </citation>
    <scope>NUCLEOTIDE SEQUENCE [LARGE SCALE GENOMIC DNA]</scope>
    <source>
        <strain evidence="4">CC-503</strain>
    </source>
</reference>
<name>A0A2K3DY79_CHLRE</name>
<sequence length="265" mass="28167">MLQLSSSRHQVVPAAAARHCLPSPRACARPALRRCVVVRASAAAAEPPPPEQQPNNAAARPAAAAATDEAPAAPDATATARATPATTAALPHQARQLLDTTRGGADESALPAALAASGDEQAAAQLKDLRAGQLSLGSDVDGVKEKLGEVKQELEAVKQELAAMRQAAAEEARFTRLQRARVLVCGGEDSEDEQYNYPADQILAGLICGETEFDLGDGCITGSPHAPGEQCNEFASYMHSLTGWRFRVKRRPWRRFMLLLAEEDK</sequence>
<dbReference type="GeneID" id="66052926"/>
<feature type="region of interest" description="Disordered" evidence="2">
    <location>
        <begin position="43"/>
        <end position="91"/>
    </location>
</feature>
<accession>A0A2K3DY79</accession>
<dbReference type="AlphaFoldDB" id="A0A2K3DY79"/>
<keyword evidence="1" id="KW-0175">Coiled coil</keyword>
<feature type="compositionally biased region" description="Low complexity" evidence="2">
    <location>
        <begin position="53"/>
        <end position="89"/>
    </location>
</feature>
<dbReference type="EMBL" id="CM008964">
    <property type="protein sequence ID" value="PNW85467.1"/>
    <property type="molecule type" value="Genomic_DNA"/>
</dbReference>
<proteinExistence type="predicted"/>
<dbReference type="InParanoid" id="A0A2K3DY79"/>